<evidence type="ECO:0000256" key="2">
    <source>
        <dbReference type="ARBA" id="ARBA00004370"/>
    </source>
</evidence>
<dbReference type="Proteomes" id="UP001213000">
    <property type="component" value="Unassembled WGS sequence"/>
</dbReference>
<comment type="cofactor">
    <cofactor evidence="1 13">
        <name>heme</name>
        <dbReference type="ChEBI" id="CHEBI:30413"/>
    </cofactor>
</comment>
<dbReference type="InterPro" id="IPR002401">
    <property type="entry name" value="Cyt_P450_E_grp-I"/>
</dbReference>
<keyword evidence="10 13" id="KW-0408">Iron</keyword>
<evidence type="ECO:0000256" key="4">
    <source>
        <dbReference type="ARBA" id="ARBA00010617"/>
    </source>
</evidence>
<keyword evidence="11" id="KW-0503">Monooxygenase</keyword>
<evidence type="ECO:0000256" key="11">
    <source>
        <dbReference type="ARBA" id="ARBA00023033"/>
    </source>
</evidence>
<dbReference type="GO" id="GO:0020037">
    <property type="term" value="F:heme binding"/>
    <property type="evidence" value="ECO:0007669"/>
    <property type="project" value="InterPro"/>
</dbReference>
<dbReference type="GO" id="GO:0016020">
    <property type="term" value="C:membrane"/>
    <property type="evidence" value="ECO:0007669"/>
    <property type="project" value="UniProtKB-SubCell"/>
</dbReference>
<dbReference type="InterPro" id="IPR001128">
    <property type="entry name" value="Cyt_P450"/>
</dbReference>
<evidence type="ECO:0000256" key="1">
    <source>
        <dbReference type="ARBA" id="ARBA00001971"/>
    </source>
</evidence>
<evidence type="ECO:0000256" key="5">
    <source>
        <dbReference type="ARBA" id="ARBA00022617"/>
    </source>
</evidence>
<dbReference type="InterPro" id="IPR050121">
    <property type="entry name" value="Cytochrome_P450_monoxygenase"/>
</dbReference>
<dbReference type="CDD" id="cd11069">
    <property type="entry name" value="CYP_FUM15-like"/>
    <property type="match status" value="1"/>
</dbReference>
<name>A0AAD5VY48_9AGAR</name>
<keyword evidence="9" id="KW-0560">Oxidoreductase</keyword>
<keyword evidence="8" id="KW-1133">Transmembrane helix</keyword>
<comment type="pathway">
    <text evidence="3">Secondary metabolite biosynthesis; terpenoid biosynthesis.</text>
</comment>
<evidence type="ECO:0008006" key="16">
    <source>
        <dbReference type="Google" id="ProtNLM"/>
    </source>
</evidence>
<dbReference type="InterPro" id="IPR036396">
    <property type="entry name" value="Cyt_P450_sf"/>
</dbReference>
<dbReference type="SUPFAM" id="SSF48264">
    <property type="entry name" value="Cytochrome P450"/>
    <property type="match status" value="1"/>
</dbReference>
<dbReference type="Pfam" id="PF00067">
    <property type="entry name" value="p450"/>
    <property type="match status" value="1"/>
</dbReference>
<evidence type="ECO:0000313" key="15">
    <source>
        <dbReference type="Proteomes" id="UP001213000"/>
    </source>
</evidence>
<evidence type="ECO:0000256" key="7">
    <source>
        <dbReference type="ARBA" id="ARBA00022723"/>
    </source>
</evidence>
<gene>
    <name evidence="14" type="ORF">NP233_g2502</name>
</gene>
<dbReference type="PANTHER" id="PTHR24305">
    <property type="entry name" value="CYTOCHROME P450"/>
    <property type="match status" value="1"/>
</dbReference>
<sequence length="560" mass="61895">MPGALVAISTPLLAVVVYYALKFTYDESTSPFRNFAGPPSSNPLLGNFFQLFDAGQLDLHRKWIQEYGSTFKYKGLLSRSRLFTSDLKAINHILMNSYTYQKPEAATYSLRRSLGEGVLLAEGDAHKNQRRVLNPAFGPLQIRELTVTFFEKAIQLRDAWAAKLQTGDGTARVDALSWLSKATLDIIGEAGFGYDFGSLTEDPNHRSELGEAFEIMFKVGTRPSLLALLRGLIPILRVLPADRDAETKKAKQIMMRIGKELLQERKSDSTAAKMGSGSKDLLSLLVRANTSPGLPSSQRMSDEEVVAQIPTFIVAGHETTSTATSWALYALTKHKDVQAKLREELRQVSTDNPTMDELNSLSYLDAVVREALRLYAPVTSTLRVTTKDDVIPLDEPVVDRTGKTHDHLEIKKGQTVMIPITLINSSTKIWGEDAKDFNPSRWTSTPSSAGSIPGIWGNLMTFLGGQRACIGYRFSLVEMKALLFTLLRAFEFELAVPHDDIVPKSEVVTRPVLRTDPNNANQLPVIIRAVSVDVLTWFNAPDDGEHEGPALTGSNAKLTQ</sequence>
<dbReference type="PRINTS" id="PR00385">
    <property type="entry name" value="P450"/>
</dbReference>
<keyword evidence="5 13" id="KW-0349">Heme</keyword>
<dbReference type="GO" id="GO:0016705">
    <property type="term" value="F:oxidoreductase activity, acting on paired donors, with incorporation or reduction of molecular oxygen"/>
    <property type="evidence" value="ECO:0007669"/>
    <property type="project" value="InterPro"/>
</dbReference>
<dbReference type="GO" id="GO:0005506">
    <property type="term" value="F:iron ion binding"/>
    <property type="evidence" value="ECO:0007669"/>
    <property type="project" value="InterPro"/>
</dbReference>
<dbReference type="EMBL" id="JANIEX010000107">
    <property type="protein sequence ID" value="KAJ3573306.1"/>
    <property type="molecule type" value="Genomic_DNA"/>
</dbReference>
<dbReference type="AlphaFoldDB" id="A0AAD5VY48"/>
<evidence type="ECO:0000256" key="13">
    <source>
        <dbReference type="PIRSR" id="PIRSR602401-1"/>
    </source>
</evidence>
<organism evidence="14 15">
    <name type="scientific">Leucocoprinus birnbaumii</name>
    <dbReference type="NCBI Taxonomy" id="56174"/>
    <lineage>
        <taxon>Eukaryota</taxon>
        <taxon>Fungi</taxon>
        <taxon>Dikarya</taxon>
        <taxon>Basidiomycota</taxon>
        <taxon>Agaricomycotina</taxon>
        <taxon>Agaricomycetes</taxon>
        <taxon>Agaricomycetidae</taxon>
        <taxon>Agaricales</taxon>
        <taxon>Agaricineae</taxon>
        <taxon>Agaricaceae</taxon>
        <taxon>Leucocoprinus</taxon>
    </lineage>
</organism>
<evidence type="ECO:0000313" key="14">
    <source>
        <dbReference type="EMBL" id="KAJ3573306.1"/>
    </source>
</evidence>
<keyword evidence="6" id="KW-0812">Transmembrane</keyword>
<keyword evidence="15" id="KW-1185">Reference proteome</keyword>
<evidence type="ECO:0000256" key="10">
    <source>
        <dbReference type="ARBA" id="ARBA00023004"/>
    </source>
</evidence>
<evidence type="ECO:0000256" key="3">
    <source>
        <dbReference type="ARBA" id="ARBA00004721"/>
    </source>
</evidence>
<dbReference type="GO" id="GO:0004497">
    <property type="term" value="F:monooxygenase activity"/>
    <property type="evidence" value="ECO:0007669"/>
    <property type="project" value="UniProtKB-KW"/>
</dbReference>
<evidence type="ECO:0000256" key="9">
    <source>
        <dbReference type="ARBA" id="ARBA00023002"/>
    </source>
</evidence>
<reference evidence="14" key="1">
    <citation type="submission" date="2022-07" db="EMBL/GenBank/DDBJ databases">
        <title>Genome Sequence of Leucocoprinus birnbaumii.</title>
        <authorList>
            <person name="Buettner E."/>
        </authorList>
    </citation>
    <scope>NUCLEOTIDE SEQUENCE</scope>
    <source>
        <strain evidence="14">VT141</strain>
    </source>
</reference>
<evidence type="ECO:0000256" key="6">
    <source>
        <dbReference type="ARBA" id="ARBA00022692"/>
    </source>
</evidence>
<evidence type="ECO:0000256" key="12">
    <source>
        <dbReference type="ARBA" id="ARBA00023136"/>
    </source>
</evidence>
<evidence type="ECO:0000256" key="8">
    <source>
        <dbReference type="ARBA" id="ARBA00022989"/>
    </source>
</evidence>
<comment type="subcellular location">
    <subcellularLocation>
        <location evidence="2">Membrane</location>
    </subcellularLocation>
</comment>
<comment type="similarity">
    <text evidence="4">Belongs to the cytochrome P450 family.</text>
</comment>
<keyword evidence="7 13" id="KW-0479">Metal-binding</keyword>
<comment type="caution">
    <text evidence="14">The sequence shown here is derived from an EMBL/GenBank/DDBJ whole genome shotgun (WGS) entry which is preliminary data.</text>
</comment>
<proteinExistence type="inferred from homology"/>
<dbReference type="Gene3D" id="1.10.630.10">
    <property type="entry name" value="Cytochrome P450"/>
    <property type="match status" value="1"/>
</dbReference>
<keyword evidence="12" id="KW-0472">Membrane</keyword>
<accession>A0AAD5VY48</accession>
<protein>
    <recommendedName>
        <fullName evidence="16">Cytochrome P450</fullName>
    </recommendedName>
</protein>
<dbReference type="PANTHER" id="PTHR24305:SF166">
    <property type="entry name" value="CYTOCHROME P450 12A4, MITOCHONDRIAL-RELATED"/>
    <property type="match status" value="1"/>
</dbReference>
<dbReference type="PRINTS" id="PR00463">
    <property type="entry name" value="EP450I"/>
</dbReference>
<feature type="binding site" description="axial binding residue" evidence="13">
    <location>
        <position position="469"/>
    </location>
    <ligand>
        <name>heme</name>
        <dbReference type="ChEBI" id="CHEBI:30413"/>
    </ligand>
    <ligandPart>
        <name>Fe</name>
        <dbReference type="ChEBI" id="CHEBI:18248"/>
    </ligandPart>
</feature>